<dbReference type="RefSeq" id="WP_058635356.1">
    <property type="nucleotide sequence ID" value="NZ_LDPZ01000024.1"/>
</dbReference>
<dbReference type="PANTHER" id="PTHR37953">
    <property type="entry name" value="UPF0127 PROTEIN MJ1496"/>
    <property type="match status" value="1"/>
</dbReference>
<dbReference type="PATRIC" id="fig|401562.3.peg.2190"/>
<dbReference type="PANTHER" id="PTHR37953:SF1">
    <property type="entry name" value="UPF0127 PROTEIN MJ1496"/>
    <property type="match status" value="1"/>
</dbReference>
<sequence length="156" mass="16660">MMLRTKSTVTALGVAALTIAGVLAVTTQSSGSTATLVTSKGRFPIEVEVADTAGQREVGLMNRESLPHDTGMLFDFGQTRDVDMWMKNTLIPLDMLFLDETGRIVRIGANAQPLSLDLISSGGPVRYVLEINGGAAARYGATRGDRLEHAVIPSRN</sequence>
<comment type="caution">
    <text evidence="2">The sequence shown here is derived from an EMBL/GenBank/DDBJ whole genome shotgun (WGS) entry which is preliminary data.</text>
</comment>
<dbReference type="AlphaFoldDB" id="A0A175R6K9"/>
<accession>A0A175R6K9</accession>
<evidence type="ECO:0000256" key="1">
    <source>
        <dbReference type="SAM" id="SignalP"/>
    </source>
</evidence>
<proteinExistence type="predicted"/>
<evidence type="ECO:0000313" key="3">
    <source>
        <dbReference type="Proteomes" id="UP000078272"/>
    </source>
</evidence>
<dbReference type="InterPro" id="IPR003795">
    <property type="entry name" value="DUF192"/>
</dbReference>
<dbReference type="Pfam" id="PF02643">
    <property type="entry name" value="DUF192"/>
    <property type="match status" value="1"/>
</dbReference>
<evidence type="ECO:0000313" key="2">
    <source>
        <dbReference type="EMBL" id="KTQ95124.1"/>
    </source>
</evidence>
<feature type="signal peptide" evidence="1">
    <location>
        <begin position="1"/>
        <end position="24"/>
    </location>
</feature>
<reference evidence="2 3" key="1">
    <citation type="journal article" date="2016" name="Front. Microbiol.">
        <title>Genomic Resource of Rice Seed Associated Bacteria.</title>
        <authorList>
            <person name="Midha S."/>
            <person name="Bansal K."/>
            <person name="Sharma S."/>
            <person name="Kumar N."/>
            <person name="Patil P.P."/>
            <person name="Chaudhry V."/>
            <person name="Patil P.B."/>
        </authorList>
    </citation>
    <scope>NUCLEOTIDE SEQUENCE [LARGE SCALE GENOMIC DNA]</scope>
    <source>
        <strain evidence="2 3">NS226</strain>
    </source>
</reference>
<dbReference type="STRING" id="401562.NS365_20275"/>
<dbReference type="Proteomes" id="UP000078272">
    <property type="component" value="Unassembled WGS sequence"/>
</dbReference>
<dbReference type="OrthoDB" id="9808290at2"/>
<dbReference type="InterPro" id="IPR038695">
    <property type="entry name" value="Saro_0823-like_sf"/>
</dbReference>
<name>A0A175R6K9_9HYPH</name>
<dbReference type="EMBL" id="LDPZ01000024">
    <property type="protein sequence ID" value="KTQ95124.1"/>
    <property type="molecule type" value="Genomic_DNA"/>
</dbReference>
<gene>
    <name evidence="2" type="ORF">NS226_13095</name>
</gene>
<organism evidence="2 3">
    <name type="scientific">Aureimonas ureilytica</name>
    <dbReference type="NCBI Taxonomy" id="401562"/>
    <lineage>
        <taxon>Bacteria</taxon>
        <taxon>Pseudomonadati</taxon>
        <taxon>Pseudomonadota</taxon>
        <taxon>Alphaproteobacteria</taxon>
        <taxon>Hyphomicrobiales</taxon>
        <taxon>Aurantimonadaceae</taxon>
        <taxon>Aureimonas</taxon>
    </lineage>
</organism>
<feature type="chain" id="PRO_5008041652" evidence="1">
    <location>
        <begin position="25"/>
        <end position="156"/>
    </location>
</feature>
<dbReference type="Gene3D" id="2.60.120.1140">
    <property type="entry name" value="Protein of unknown function DUF192"/>
    <property type="match status" value="1"/>
</dbReference>
<protein>
    <submittedName>
        <fullName evidence="2">Uncharacterized protein</fullName>
    </submittedName>
</protein>
<keyword evidence="1" id="KW-0732">Signal</keyword>